<reference evidence="5" key="1">
    <citation type="journal article" date="2019" name="Int. J. Syst. Evol. Microbiol.">
        <title>The Global Catalogue of Microorganisms (GCM) 10K type strain sequencing project: providing services to taxonomists for standard genome sequencing and annotation.</title>
        <authorList>
            <consortium name="The Broad Institute Genomics Platform"/>
            <consortium name="The Broad Institute Genome Sequencing Center for Infectious Disease"/>
            <person name="Wu L."/>
            <person name="Ma J."/>
        </authorList>
    </citation>
    <scope>NUCLEOTIDE SEQUENCE [LARGE SCALE GENOMIC DNA]</scope>
    <source>
        <strain evidence="5">CCM 8681</strain>
    </source>
</reference>
<accession>A0ABQ2BVY7</accession>
<dbReference type="NCBIfam" id="TIGR04183">
    <property type="entry name" value="Por_Secre_tail"/>
    <property type="match status" value="1"/>
</dbReference>
<dbReference type="InterPro" id="IPR026444">
    <property type="entry name" value="Secre_tail"/>
</dbReference>
<dbReference type="Pfam" id="PF07593">
    <property type="entry name" value="UnbV_ASPIC"/>
    <property type="match status" value="1"/>
</dbReference>
<name>A0ABQ2BVY7_9FLAO</name>
<evidence type="ECO:0000259" key="2">
    <source>
        <dbReference type="Pfam" id="PF07593"/>
    </source>
</evidence>
<protein>
    <recommendedName>
        <fullName evidence="6">Secreted protein (Por secretion system target)</fullName>
    </recommendedName>
</protein>
<evidence type="ECO:0000313" key="4">
    <source>
        <dbReference type="EMBL" id="GGI56026.1"/>
    </source>
</evidence>
<dbReference type="Gene3D" id="2.130.10.130">
    <property type="entry name" value="Integrin alpha, N-terminal"/>
    <property type="match status" value="1"/>
</dbReference>
<evidence type="ECO:0000256" key="1">
    <source>
        <dbReference type="ARBA" id="ARBA00022729"/>
    </source>
</evidence>
<evidence type="ECO:0008006" key="6">
    <source>
        <dbReference type="Google" id="ProtNLM"/>
    </source>
</evidence>
<dbReference type="InterPro" id="IPR028994">
    <property type="entry name" value="Integrin_alpha_N"/>
</dbReference>
<feature type="domain" description="ASPIC/UnbV" evidence="2">
    <location>
        <begin position="472"/>
        <end position="539"/>
    </location>
</feature>
<keyword evidence="1" id="KW-0732">Signal</keyword>
<dbReference type="Proteomes" id="UP000624701">
    <property type="component" value="Unassembled WGS sequence"/>
</dbReference>
<evidence type="ECO:0000313" key="5">
    <source>
        <dbReference type="Proteomes" id="UP000624701"/>
    </source>
</evidence>
<dbReference type="InterPro" id="IPR013517">
    <property type="entry name" value="FG-GAP"/>
</dbReference>
<dbReference type="InterPro" id="IPR011519">
    <property type="entry name" value="UnbV_ASPIC"/>
</dbReference>
<feature type="domain" description="Secretion system C-terminal sorting" evidence="3">
    <location>
        <begin position="559"/>
        <end position="622"/>
    </location>
</feature>
<gene>
    <name evidence="4" type="ORF">GCM10011444_03350</name>
</gene>
<evidence type="ECO:0000259" key="3">
    <source>
        <dbReference type="Pfam" id="PF18962"/>
    </source>
</evidence>
<dbReference type="Pfam" id="PF18962">
    <property type="entry name" value="Por_Secre_tail"/>
    <property type="match status" value="1"/>
</dbReference>
<dbReference type="Pfam" id="PF13517">
    <property type="entry name" value="FG-GAP_3"/>
    <property type="match status" value="2"/>
</dbReference>
<dbReference type="InterPro" id="IPR027039">
    <property type="entry name" value="Crtac1"/>
</dbReference>
<proteinExistence type="predicted"/>
<dbReference type="PANTHER" id="PTHR16026">
    <property type="entry name" value="CARTILAGE ACIDIC PROTEIN 1"/>
    <property type="match status" value="1"/>
</dbReference>
<organism evidence="4 5">
    <name type="scientific">Winogradskyella haliclonae</name>
    <dbReference type="NCBI Taxonomy" id="2048558"/>
    <lineage>
        <taxon>Bacteria</taxon>
        <taxon>Pseudomonadati</taxon>
        <taxon>Bacteroidota</taxon>
        <taxon>Flavobacteriia</taxon>
        <taxon>Flavobacteriales</taxon>
        <taxon>Flavobacteriaceae</taxon>
        <taxon>Winogradskyella</taxon>
    </lineage>
</organism>
<keyword evidence="5" id="KW-1185">Reference proteome</keyword>
<dbReference type="SUPFAM" id="SSF69318">
    <property type="entry name" value="Integrin alpha N-terminal domain"/>
    <property type="match status" value="1"/>
</dbReference>
<sequence>MNIILEMKISIYKALINKKVSLLFLFFCLVHYSNSQTFTDVTSSSGIVDLIDTVSDPIIARVYGGGASVVDFDKDGDLDFFVGTNFGKPSQLYRNNGNGQFQEVASTLGITNSNRVRVGLWFDYDGDELLDLVLVGDCFKVSSGCVDKVDIFLYKQTESGMFTEINNSGLDFNGKYNGVTLRERVVGGIASADINNDGWLDVLVTVWGAEATLFINNGNGTFSDISISSDLGQESMFRWQPVFHDFNRDGYIDVYINVDFDANELWSNNGDNTFTNIAASVGADSSFNEMGMTLGDYDNDGDLDIYSTNISRVEDGEVNLRHNILLRNDWANNSLSFTEVSNEPAINVGASGWDWGTTFFDANNDGYIDLATTNGWPQEEWSPDESKLWLNVDGILFSDISESASFNDLWEAASLLAFDMDRDGDLDLLQSMKLNTGDAKGARLYQNNYSAGVNPNNYLVVRPRLDGSNHFAIGAKVTATFNGISNIRLITAGTSHFGQEPAEAFFGIGTSNLVDEIKIEWPDNTETIVTDINANQVITISKSGILSIDEKSLIDKMSVYPNPVKDILNIETNIELKEIEIFNVLGQKVLMDFNNKKINVSSLISGTYFIKINDVADSITKTIRFIKR</sequence>
<comment type="caution">
    <text evidence="4">The sequence shown here is derived from an EMBL/GenBank/DDBJ whole genome shotgun (WGS) entry which is preliminary data.</text>
</comment>
<dbReference type="PANTHER" id="PTHR16026:SF0">
    <property type="entry name" value="CARTILAGE ACIDIC PROTEIN 1"/>
    <property type="match status" value="1"/>
</dbReference>
<dbReference type="EMBL" id="BMDQ01000001">
    <property type="protein sequence ID" value="GGI56026.1"/>
    <property type="molecule type" value="Genomic_DNA"/>
</dbReference>